<proteinExistence type="predicted"/>
<name>A0A7S4T532_9DINO</name>
<reference evidence="2" key="1">
    <citation type="submission" date="2021-01" db="EMBL/GenBank/DDBJ databases">
        <authorList>
            <person name="Corre E."/>
            <person name="Pelletier E."/>
            <person name="Niang G."/>
            <person name="Scheremetjew M."/>
            <person name="Finn R."/>
            <person name="Kale V."/>
            <person name="Holt S."/>
            <person name="Cochrane G."/>
            <person name="Meng A."/>
            <person name="Brown T."/>
            <person name="Cohen L."/>
        </authorList>
    </citation>
    <scope>NUCLEOTIDE SEQUENCE</scope>
    <source>
        <strain evidence="2">CCMP3105</strain>
    </source>
</reference>
<organism evidence="2">
    <name type="scientific">Alexandrium monilatum</name>
    <dbReference type="NCBI Taxonomy" id="311494"/>
    <lineage>
        <taxon>Eukaryota</taxon>
        <taxon>Sar</taxon>
        <taxon>Alveolata</taxon>
        <taxon>Dinophyceae</taxon>
        <taxon>Gonyaulacales</taxon>
        <taxon>Pyrocystaceae</taxon>
        <taxon>Alexandrium</taxon>
    </lineage>
</organism>
<dbReference type="InterPro" id="IPR050188">
    <property type="entry name" value="RluA_PseudoU_synthase"/>
</dbReference>
<dbReference type="Pfam" id="PF00849">
    <property type="entry name" value="PseudoU_synth_2"/>
    <property type="match status" value="1"/>
</dbReference>
<dbReference type="InterPro" id="IPR006224">
    <property type="entry name" value="PsdUridine_synth_RluA-like_CS"/>
</dbReference>
<dbReference type="InterPro" id="IPR006145">
    <property type="entry name" value="PsdUridine_synth_RsuA/RluA"/>
</dbReference>
<dbReference type="PANTHER" id="PTHR21600">
    <property type="entry name" value="MITOCHONDRIAL RNA PSEUDOURIDINE SYNTHASE"/>
    <property type="match status" value="1"/>
</dbReference>
<dbReference type="GO" id="GO:0160141">
    <property type="term" value="F:23S rRNA pseudouridine(955/2504/2580) synthase activity"/>
    <property type="evidence" value="ECO:0007669"/>
    <property type="project" value="UniProtKB-EC"/>
</dbReference>
<dbReference type="PANTHER" id="PTHR21600:SF92">
    <property type="entry name" value="RIBOSOMAL LARGE SUBUNIT PSEUDOURIDINE SYNTHASE C"/>
    <property type="match status" value="1"/>
</dbReference>
<sequence length="463" mass="48833">MPDEPLLESISAAAMAKIAHGASDFQPEGLTNMAWAWAALSVRDPPLFQSIASAAMAKISDFAAQGLSGTAWSYATRSVSNPPLLAAISSASLPRLLSFTLQGLGNTAWAFATRGYSHAPLLEAISSEAIPKLRSSPPPAPAEVLAPVRGLSAAGAAGARALGPLLEAAGTLMERQARRMDGRFPGAQQHDRCDGSASGGPASATPYVMLRRPHLYVLWKPPGWTVTVGNGEDDDLASADTTPGSGSPLQDWVMGQLGSESLVAEDAGAAHGFLHRLDCQTSGAILCARTYHGYFLASLQFAARRVRKEYVCLCHGWLCASPHLFEAPLLVVHAAGGAKCSTLGVGGRPARTELHWVRHFRGPCGTRLSLTAVRLHTGRMHQIRAHLGSAGHPLVADPKYGGRLFPWCRRVFLHAARLELDIGAGPLAARSDLAEDLVQALEVLGASCERARPSLVVLPCDPG</sequence>
<dbReference type="InterPro" id="IPR020103">
    <property type="entry name" value="PsdUridine_synth_cat_dom_sf"/>
</dbReference>
<feature type="domain" description="Pseudouridine synthase RsuA/RluA-like" evidence="1">
    <location>
        <begin position="217"/>
        <end position="387"/>
    </location>
</feature>
<evidence type="ECO:0000259" key="1">
    <source>
        <dbReference type="Pfam" id="PF00849"/>
    </source>
</evidence>
<accession>A0A7S4T532</accession>
<dbReference type="GO" id="GO:0003723">
    <property type="term" value="F:RNA binding"/>
    <property type="evidence" value="ECO:0007669"/>
    <property type="project" value="InterPro"/>
</dbReference>
<dbReference type="AlphaFoldDB" id="A0A7S4T532"/>
<dbReference type="GO" id="GO:0000455">
    <property type="term" value="P:enzyme-directed rRNA pseudouridine synthesis"/>
    <property type="evidence" value="ECO:0007669"/>
    <property type="project" value="TreeGrafter"/>
</dbReference>
<dbReference type="EMBL" id="HBNR01085972">
    <property type="protein sequence ID" value="CAE4663848.1"/>
    <property type="molecule type" value="Transcribed_RNA"/>
</dbReference>
<dbReference type="CDD" id="cd02869">
    <property type="entry name" value="PseudoU_synth_RluA_like"/>
    <property type="match status" value="1"/>
</dbReference>
<protein>
    <recommendedName>
        <fullName evidence="1">Pseudouridine synthase RsuA/RluA-like domain-containing protein</fullName>
    </recommendedName>
</protein>
<dbReference type="PROSITE" id="PS01129">
    <property type="entry name" value="PSI_RLU"/>
    <property type="match status" value="1"/>
</dbReference>
<dbReference type="SUPFAM" id="SSF55120">
    <property type="entry name" value="Pseudouridine synthase"/>
    <property type="match status" value="1"/>
</dbReference>
<evidence type="ECO:0000313" key="2">
    <source>
        <dbReference type="EMBL" id="CAE4663848.1"/>
    </source>
</evidence>
<gene>
    <name evidence="2" type="ORF">AMON00008_LOCUS61598</name>
</gene>
<dbReference type="Gene3D" id="3.30.2350.10">
    <property type="entry name" value="Pseudouridine synthase"/>
    <property type="match status" value="1"/>
</dbReference>